<keyword evidence="1" id="KW-0472">Membrane</keyword>
<evidence type="ECO:0000256" key="1">
    <source>
        <dbReference type="SAM" id="Phobius"/>
    </source>
</evidence>
<organism evidence="3 4">
    <name type="scientific">Ceratopteris richardii</name>
    <name type="common">Triangle waterfern</name>
    <dbReference type="NCBI Taxonomy" id="49495"/>
    <lineage>
        <taxon>Eukaryota</taxon>
        <taxon>Viridiplantae</taxon>
        <taxon>Streptophyta</taxon>
        <taxon>Embryophyta</taxon>
        <taxon>Tracheophyta</taxon>
        <taxon>Polypodiopsida</taxon>
        <taxon>Polypodiidae</taxon>
        <taxon>Polypodiales</taxon>
        <taxon>Pteridineae</taxon>
        <taxon>Pteridaceae</taxon>
        <taxon>Parkerioideae</taxon>
        <taxon>Ceratopteris</taxon>
    </lineage>
</organism>
<proteinExistence type="predicted"/>
<protein>
    <recommendedName>
        <fullName evidence="2">Nucleotide-diphospho-sugar transferase domain-containing protein</fullName>
    </recommendedName>
</protein>
<dbReference type="OrthoDB" id="540503at2759"/>
<dbReference type="PANTHER" id="PTHR47483:SF1">
    <property type="entry name" value="BETA-ARABINOFURANOSYLTRANSFERASE RAY1"/>
    <property type="match status" value="1"/>
</dbReference>
<feature type="domain" description="Nucleotide-diphospho-sugar transferase" evidence="2">
    <location>
        <begin position="442"/>
        <end position="668"/>
    </location>
</feature>
<dbReference type="EMBL" id="CM035406">
    <property type="protein sequence ID" value="KAH7446088.1"/>
    <property type="molecule type" value="Genomic_DNA"/>
</dbReference>
<comment type="caution">
    <text evidence="3">The sequence shown here is derived from an EMBL/GenBank/DDBJ whole genome shotgun (WGS) entry which is preliminary data.</text>
</comment>
<keyword evidence="1" id="KW-0812">Transmembrane</keyword>
<evidence type="ECO:0000259" key="2">
    <source>
        <dbReference type="Pfam" id="PF03407"/>
    </source>
</evidence>
<accession>A0A8T2VG59</accession>
<dbReference type="InterPro" id="IPR005069">
    <property type="entry name" value="Nucl-diP-sugar_transferase"/>
</dbReference>
<gene>
    <name evidence="3" type="ORF">KP509_01G038600</name>
</gene>
<dbReference type="GO" id="GO:0016757">
    <property type="term" value="F:glycosyltransferase activity"/>
    <property type="evidence" value="ECO:0007669"/>
    <property type="project" value="InterPro"/>
</dbReference>
<reference evidence="3" key="1">
    <citation type="submission" date="2021-08" db="EMBL/GenBank/DDBJ databases">
        <title>WGS assembly of Ceratopteris richardii.</title>
        <authorList>
            <person name="Marchant D.B."/>
            <person name="Chen G."/>
            <person name="Jenkins J."/>
            <person name="Shu S."/>
            <person name="Leebens-Mack J."/>
            <person name="Grimwood J."/>
            <person name="Schmutz J."/>
            <person name="Soltis P."/>
            <person name="Soltis D."/>
            <person name="Chen Z.-H."/>
        </authorList>
    </citation>
    <scope>NUCLEOTIDE SEQUENCE</scope>
    <source>
        <strain evidence="3">Whitten #5841</strain>
        <tissue evidence="3">Leaf</tissue>
    </source>
</reference>
<evidence type="ECO:0000313" key="3">
    <source>
        <dbReference type="EMBL" id="KAH7446088.1"/>
    </source>
</evidence>
<sequence>MGRTFTNPHCRWIGLLSVRSLPSIIFATLIFGVLYARISLLSIRSPLLAACGDRYLMRLCKSRKALSNLSFTEPNVRSLTIFTAPLRPFSDSPDDPQYQALLSWLSLRPTPRIVLLGKDKSLYRISERFYNDVSVEPNVDFNLWGTVQVHSIFARAQQEDTDFSMIIDPHSFLFQDTMEALYRTHYDYEKWALFGKTRDIGYEVLNISFTITGEPGIVKVASTVSGSPKSCEEISKLVVSHGYLNGPISFWAWNNLHMNKTSAGRFLHEQILPFSYLRGTFEEWISRKLSAESTSNRVVIDASEAMTSVRINLSNISASIEEWSINKRLSAMNDFTSHSASYVAPLKLMRCAEPESEKFCLDRQEETFMVMKNVNDQQTQIPTEESNSSGIDVAMKVDRFYTLDNLLPLMADEAKLVFMVGCTSNYKEMLLSFICRAKYLGIPNVLIVAFDEALYDFAYLQGLPVYLENSADQYKSFIDNDRICVFGSECFKRVSKLKSMSVLKVLKKGYSVLWSDIDIVWFENPLPHLLAFRSGALVIQSDEPDENLPENSILGMNSGFYLARSDEKTIHAFEAIVGHAMKSNKTEQPSFYAVLCGEKGERRVGERECAIEEHNGLHTVFLGHRQFPNGHVFLHWDSGNATKSCEEKECILLHNNFIAGKENKLKRFVVNDLWFYDVRNRMCIQPWHPSRSGAMPLSVFQTETLASLNITEPTL</sequence>
<dbReference type="Proteomes" id="UP000825935">
    <property type="component" value="Chromosome 1"/>
</dbReference>
<evidence type="ECO:0000313" key="4">
    <source>
        <dbReference type="Proteomes" id="UP000825935"/>
    </source>
</evidence>
<name>A0A8T2VG59_CERRI</name>
<feature type="transmembrane region" description="Helical" evidence="1">
    <location>
        <begin position="12"/>
        <end position="36"/>
    </location>
</feature>
<dbReference type="AlphaFoldDB" id="A0A8T2VG59"/>
<keyword evidence="4" id="KW-1185">Reference proteome</keyword>
<keyword evidence="1" id="KW-1133">Transmembrane helix</keyword>
<dbReference type="OMA" id="NIHCANS"/>
<dbReference type="PANTHER" id="PTHR47483">
    <property type="entry name" value="BETA-ARABINOFURANOSYLTRANSFERASE RAY1"/>
    <property type="match status" value="1"/>
</dbReference>
<dbReference type="InterPro" id="IPR044575">
    <property type="entry name" value="RAY1-like"/>
</dbReference>
<dbReference type="Pfam" id="PF03407">
    <property type="entry name" value="Nucleotid_trans"/>
    <property type="match status" value="1"/>
</dbReference>